<organism evidence="3 4">
    <name type="scientific">Plutella xylostella</name>
    <name type="common">Diamondback moth</name>
    <name type="synonym">Plutella maculipennis</name>
    <dbReference type="NCBI Taxonomy" id="51655"/>
    <lineage>
        <taxon>Eukaryota</taxon>
        <taxon>Metazoa</taxon>
        <taxon>Ecdysozoa</taxon>
        <taxon>Arthropoda</taxon>
        <taxon>Hexapoda</taxon>
        <taxon>Insecta</taxon>
        <taxon>Pterygota</taxon>
        <taxon>Neoptera</taxon>
        <taxon>Endopterygota</taxon>
        <taxon>Lepidoptera</taxon>
        <taxon>Glossata</taxon>
        <taxon>Ditrysia</taxon>
        <taxon>Yponomeutoidea</taxon>
        <taxon>Plutellidae</taxon>
        <taxon>Plutella</taxon>
    </lineage>
</organism>
<dbReference type="AlphaFoldDB" id="A0A8S4FVR9"/>
<feature type="compositionally biased region" description="Polar residues" evidence="1">
    <location>
        <begin position="166"/>
        <end position="181"/>
    </location>
</feature>
<feature type="region of interest" description="Disordered" evidence="1">
    <location>
        <begin position="166"/>
        <end position="231"/>
    </location>
</feature>
<feature type="region of interest" description="Disordered" evidence="1">
    <location>
        <begin position="333"/>
        <end position="379"/>
    </location>
</feature>
<reference evidence="3" key="1">
    <citation type="submission" date="2020-11" db="EMBL/GenBank/DDBJ databases">
        <authorList>
            <person name="Whiteford S."/>
        </authorList>
    </citation>
    <scope>NUCLEOTIDE SEQUENCE</scope>
</reference>
<feature type="compositionally biased region" description="Polar residues" evidence="1">
    <location>
        <begin position="206"/>
        <end position="231"/>
    </location>
</feature>
<feature type="compositionally biased region" description="Pro residues" evidence="1">
    <location>
        <begin position="639"/>
        <end position="648"/>
    </location>
</feature>
<feature type="region of interest" description="Disordered" evidence="1">
    <location>
        <begin position="592"/>
        <end position="611"/>
    </location>
</feature>
<sequence>MRRKALLTVLCCLAVNSVAENQKPVNSSVPATDNASAPSAPTFQLQPLHIFHHPFRIYASGAPYSNLFNLNTPYSLPTKPGYTIPGLQEPQKAASHLVPVKEEAFVLHLQNGFLKDSYGNKFVGNPQTVAYKTTFPQQYVRLQDLPLHLSQPLVAAPGYAFNAPQFTTPTRNIPGTPNNYRFNHAAPFQSHPGHKQATSFPAAHPTSPQQQSSNSRTVYTNRSPGYNGQPFQRLQQKPQVNYGPATLQQPQSAKQVTVTTANNNGKAAAVTLATKPPLPLLDVNLLKPLTFSNPIVPQVQHFLPPITYRLPEAQIVKHNNEFVVQKTKSYDTGFINDSRENDSDSDKTKSSTKPTQNTNSYKTSHNVKPENKNNSPKFRETYNEHVIKYDKKTQHEPENYSYNKQVEDKPVHYSFSTTSKEPIKTVHYENHNHNQSPKQPIRPEHTRQDERENNNSQNSSEEASSENDSRESDESQEGGPVYHNRGSEEERPKQNYQNRPGHKQRQYHDANLRHGGYNTQSSNPTFRPSPADNTRHHKPNQLVQDRPAAIIYGTPSKSPQHTQGPKPPVQNFHVQSINPEYYEENVRLVPKQQNNPPKQVYHSQHPDRPVHIQNHNQNIYQHHNEQNSHHGNNINGHPVPYPHPPPPNHQDHRNVPSRPAAQSNFEPSPHPPSQTYEPKPHVVEKSRKIIIQEETPDEMHSHREQMIAEMVSQGDNNEEDFDEAYKNAAFGFPGYDRDPEEIEKDIYNPASYGVNVNHDEYNIDSSPFEQYQKENDDYPTEARSGYKNAVDDMKEDYYLDYSVARPESLLDMHKSKVNYYKMFKQDRPTYYEEEPEKKQRFEKFVVDPGLFGYQPSKKAKGYLAALQEAPEYEYDYAKEAPKEGYAFHSGPIRRKTQFVEPQFQYGFEPISLPSILDSELSAMASNHSPDSETPGVRKKIYQENWYIKKTSTNEPAN</sequence>
<gene>
    <name evidence="3" type="ORF">PLXY2_LOCUS10674</name>
</gene>
<proteinExistence type="predicted"/>
<evidence type="ECO:0000256" key="1">
    <source>
        <dbReference type="SAM" id="MobiDB-lite"/>
    </source>
</evidence>
<feature type="region of interest" description="Disordered" evidence="1">
    <location>
        <begin position="430"/>
        <end position="572"/>
    </location>
</feature>
<feature type="compositionally biased region" description="Polar residues" evidence="1">
    <location>
        <begin position="517"/>
        <end position="526"/>
    </location>
</feature>
<dbReference type="Proteomes" id="UP000653454">
    <property type="component" value="Unassembled WGS sequence"/>
</dbReference>
<feature type="compositionally biased region" description="Polar residues" evidence="1">
    <location>
        <begin position="356"/>
        <end position="366"/>
    </location>
</feature>
<accession>A0A8S4FVR9</accession>
<comment type="caution">
    <text evidence="3">The sequence shown here is derived from an EMBL/GenBank/DDBJ whole genome shotgun (WGS) entry which is preliminary data.</text>
</comment>
<feature type="compositionally biased region" description="Basic and acidic residues" evidence="1">
    <location>
        <begin position="337"/>
        <end position="349"/>
    </location>
</feature>
<keyword evidence="2" id="KW-0732">Signal</keyword>
<name>A0A8S4FVR9_PLUXY</name>
<evidence type="ECO:0000256" key="2">
    <source>
        <dbReference type="SAM" id="SignalP"/>
    </source>
</evidence>
<feature type="region of interest" description="Disordered" evidence="1">
    <location>
        <begin position="623"/>
        <end position="681"/>
    </location>
</feature>
<feature type="chain" id="PRO_5035810463" evidence="2">
    <location>
        <begin position="20"/>
        <end position="957"/>
    </location>
</feature>
<evidence type="ECO:0000313" key="4">
    <source>
        <dbReference type="Proteomes" id="UP000653454"/>
    </source>
</evidence>
<keyword evidence="4" id="KW-1185">Reference proteome</keyword>
<feature type="compositionally biased region" description="Basic and acidic residues" evidence="1">
    <location>
        <begin position="441"/>
        <end position="453"/>
    </location>
</feature>
<feature type="compositionally biased region" description="Basic and acidic residues" evidence="1">
    <location>
        <begin position="367"/>
        <end position="379"/>
    </location>
</feature>
<evidence type="ECO:0000313" key="3">
    <source>
        <dbReference type="EMBL" id="CAG9132436.1"/>
    </source>
</evidence>
<feature type="signal peptide" evidence="2">
    <location>
        <begin position="1"/>
        <end position="19"/>
    </location>
</feature>
<protein>
    <submittedName>
        <fullName evidence="3">(diamondback moth) hypothetical protein</fullName>
    </submittedName>
</protein>
<dbReference type="EMBL" id="CAJHNJ030000049">
    <property type="protein sequence ID" value="CAG9132436.1"/>
    <property type="molecule type" value="Genomic_DNA"/>
</dbReference>